<dbReference type="SUPFAM" id="SSF52540">
    <property type="entry name" value="P-loop containing nucleoside triphosphate hydrolases"/>
    <property type="match status" value="1"/>
</dbReference>
<dbReference type="InterPro" id="IPR041628">
    <property type="entry name" value="ChlI/MoxR_AAA_lid"/>
</dbReference>
<keyword evidence="1" id="KW-0547">Nucleotide-binding</keyword>
<dbReference type="AlphaFoldDB" id="H5SJQ1"/>
<evidence type="ECO:0000313" key="6">
    <source>
        <dbReference type="EMBL" id="BAL56387.1"/>
    </source>
</evidence>
<dbReference type="InterPro" id="IPR011703">
    <property type="entry name" value="ATPase_AAA-3"/>
</dbReference>
<evidence type="ECO:0000256" key="2">
    <source>
        <dbReference type="ARBA" id="ARBA00022840"/>
    </source>
</evidence>
<sequence length="327" mass="36567">MADGEREKQLELARQQLSALLRELHRVIVGQEAFLEGLLLGLLCGGHVLVEGVPGLAKTLAVRTLAAALRLPFSRIQFTPDLLPADILGTQVYQPRTGDFTIRKGPIFASIVLADEINRAPAKVQSALLQAMQERQVTIGEQTFALPRPFFVLATQNPIEHEGTYPLPEAQTDRFLLKLLLHYPSREEELQILERMAHIEPPLSVQPVLDAEQVSHLQRCVEEVYLDRRLKQYIVDLVQATRQPEHYGLALKPLIQYGASPRATIGLALTAKAKALLAGRDYVLPADIHAVAPLVLRHRLLLSYEAEAQDWNADRLIEHLLQHLPLP</sequence>
<dbReference type="GO" id="GO:0005524">
    <property type="term" value="F:ATP binding"/>
    <property type="evidence" value="ECO:0007669"/>
    <property type="project" value="UniProtKB-KW"/>
</dbReference>
<accession>H5SJQ1</accession>
<protein>
    <submittedName>
        <fullName evidence="6">Mg chelatase</fullName>
    </submittedName>
</protein>
<dbReference type="Gene3D" id="3.40.50.300">
    <property type="entry name" value="P-loop containing nucleotide triphosphate hydrolases"/>
    <property type="match status" value="1"/>
</dbReference>
<dbReference type="PIRSF" id="PIRSF002849">
    <property type="entry name" value="AAA_ATPase_chaperone_MoxR_prd"/>
    <property type="match status" value="1"/>
</dbReference>
<dbReference type="InterPro" id="IPR050764">
    <property type="entry name" value="CbbQ/NirQ/NorQ/GpvN"/>
</dbReference>
<dbReference type="PANTHER" id="PTHR42759">
    <property type="entry name" value="MOXR FAMILY PROTEIN"/>
    <property type="match status" value="1"/>
</dbReference>
<dbReference type="EMBL" id="AP011746">
    <property type="protein sequence ID" value="BAL56387.1"/>
    <property type="molecule type" value="Genomic_DNA"/>
</dbReference>
<dbReference type="FunFam" id="3.40.50.300:FF:000640">
    <property type="entry name" value="MoxR family ATPase"/>
    <property type="match status" value="1"/>
</dbReference>
<dbReference type="InterPro" id="IPR027417">
    <property type="entry name" value="P-loop_NTPase"/>
</dbReference>
<dbReference type="PANTHER" id="PTHR42759:SF1">
    <property type="entry name" value="MAGNESIUM-CHELATASE SUBUNIT CHLD"/>
    <property type="match status" value="1"/>
</dbReference>
<evidence type="ECO:0000259" key="5">
    <source>
        <dbReference type="Pfam" id="PF17863"/>
    </source>
</evidence>
<dbReference type="Gene3D" id="1.10.8.80">
    <property type="entry name" value="Magnesium chelatase subunit I, C-Terminal domain"/>
    <property type="match status" value="1"/>
</dbReference>
<organism evidence="6">
    <name type="scientific">uncultured Planctomycetota bacterium</name>
    <dbReference type="NCBI Taxonomy" id="120965"/>
    <lineage>
        <taxon>Bacteria</taxon>
        <taxon>Pseudomonadati</taxon>
        <taxon>Planctomycetota</taxon>
        <taxon>environmental samples</taxon>
    </lineage>
</organism>
<proteinExistence type="inferred from homology"/>
<evidence type="ECO:0000256" key="1">
    <source>
        <dbReference type="ARBA" id="ARBA00022741"/>
    </source>
</evidence>
<dbReference type="Pfam" id="PF07726">
    <property type="entry name" value="AAA_3"/>
    <property type="match status" value="1"/>
</dbReference>
<dbReference type="GO" id="GO:0016887">
    <property type="term" value="F:ATP hydrolysis activity"/>
    <property type="evidence" value="ECO:0007669"/>
    <property type="project" value="InterPro"/>
</dbReference>
<reference evidence="6" key="1">
    <citation type="journal article" date="2005" name="Environ. Microbiol.">
        <title>Genetic and functional properties of uncultivated thermophilic crenarchaeotes from a subsurface gold mine as revealed by analysis of genome fragments.</title>
        <authorList>
            <person name="Nunoura T."/>
            <person name="Hirayama H."/>
            <person name="Takami H."/>
            <person name="Oida H."/>
            <person name="Nishi S."/>
            <person name="Shimamura S."/>
            <person name="Suzuki Y."/>
            <person name="Inagaki F."/>
            <person name="Takai K."/>
            <person name="Nealson K.H."/>
            <person name="Horikoshi K."/>
        </authorList>
    </citation>
    <scope>NUCLEOTIDE SEQUENCE</scope>
</reference>
<evidence type="ECO:0000256" key="3">
    <source>
        <dbReference type="ARBA" id="ARBA00061607"/>
    </source>
</evidence>
<comment type="similarity">
    <text evidence="3">Belongs to the MoxR family.</text>
</comment>
<keyword evidence="2" id="KW-0067">ATP-binding</keyword>
<gene>
    <name evidence="6" type="ORF">HGMM_F37F03C10</name>
</gene>
<feature type="domain" description="ATPase AAA-3" evidence="4">
    <location>
        <begin position="47"/>
        <end position="177"/>
    </location>
</feature>
<reference evidence="6" key="2">
    <citation type="journal article" date="2012" name="PLoS ONE">
        <title>A Deeply Branching Thermophilic Bacterium with an Ancient Acetyl-CoA Pathway Dominates a Subsurface Ecosystem.</title>
        <authorList>
            <person name="Takami H."/>
            <person name="Noguchi H."/>
            <person name="Takaki Y."/>
            <person name="Uchiyama I."/>
            <person name="Toyoda A."/>
            <person name="Nishi S."/>
            <person name="Chee G.-J."/>
            <person name="Arai W."/>
            <person name="Nunoura T."/>
            <person name="Itoh T."/>
            <person name="Hattori M."/>
            <person name="Takai K."/>
        </authorList>
    </citation>
    <scope>NUCLEOTIDE SEQUENCE</scope>
</reference>
<evidence type="ECO:0000259" key="4">
    <source>
        <dbReference type="Pfam" id="PF07726"/>
    </source>
</evidence>
<name>H5SJQ1_9BACT</name>
<dbReference type="Pfam" id="PF17863">
    <property type="entry name" value="AAA_lid_2"/>
    <property type="match status" value="1"/>
</dbReference>
<feature type="domain" description="ChlI/MoxR AAA lid" evidence="5">
    <location>
        <begin position="252"/>
        <end position="318"/>
    </location>
</feature>